<protein>
    <submittedName>
        <fullName evidence="2">Uncharacterized protein</fullName>
    </submittedName>
</protein>
<gene>
    <name evidence="2" type="ORF">FOL47_004828</name>
</gene>
<comment type="caution">
    <text evidence="2">The sequence shown here is derived from an EMBL/GenBank/DDBJ whole genome shotgun (WGS) entry which is preliminary data.</text>
</comment>
<proteinExistence type="predicted"/>
<evidence type="ECO:0000313" key="2">
    <source>
        <dbReference type="EMBL" id="KAF4665009.1"/>
    </source>
</evidence>
<dbReference type="OrthoDB" id="437627at2759"/>
<dbReference type="EMBL" id="JAAPAO010000273">
    <property type="protein sequence ID" value="KAF4665009.1"/>
    <property type="molecule type" value="Genomic_DNA"/>
</dbReference>
<evidence type="ECO:0000256" key="1">
    <source>
        <dbReference type="SAM" id="MobiDB-lite"/>
    </source>
</evidence>
<evidence type="ECO:0000313" key="3">
    <source>
        <dbReference type="Proteomes" id="UP000591131"/>
    </source>
</evidence>
<organism evidence="2 3">
    <name type="scientific">Perkinsus chesapeaki</name>
    <name type="common">Clam parasite</name>
    <name type="synonym">Perkinsus andrewsi</name>
    <dbReference type="NCBI Taxonomy" id="330153"/>
    <lineage>
        <taxon>Eukaryota</taxon>
        <taxon>Sar</taxon>
        <taxon>Alveolata</taxon>
        <taxon>Perkinsozoa</taxon>
        <taxon>Perkinsea</taxon>
        <taxon>Perkinsida</taxon>
        <taxon>Perkinsidae</taxon>
        <taxon>Perkinsus</taxon>
    </lineage>
</organism>
<feature type="region of interest" description="Disordered" evidence="1">
    <location>
        <begin position="385"/>
        <end position="424"/>
    </location>
</feature>
<feature type="compositionally biased region" description="Basic and acidic residues" evidence="1">
    <location>
        <begin position="407"/>
        <end position="424"/>
    </location>
</feature>
<dbReference type="AlphaFoldDB" id="A0A7J6M0F1"/>
<dbReference type="Proteomes" id="UP000591131">
    <property type="component" value="Unassembled WGS sequence"/>
</dbReference>
<accession>A0A7J6M0F1</accession>
<keyword evidence="3" id="KW-1185">Reference proteome</keyword>
<reference evidence="2 3" key="1">
    <citation type="submission" date="2020-04" db="EMBL/GenBank/DDBJ databases">
        <title>Perkinsus chesapeaki whole genome sequence.</title>
        <authorList>
            <person name="Bogema D.R."/>
        </authorList>
    </citation>
    <scope>NUCLEOTIDE SEQUENCE [LARGE SCALE GENOMIC DNA]</scope>
    <source>
        <strain evidence="2">ATCC PRA-425</strain>
    </source>
</reference>
<name>A0A7J6M0F1_PERCH</name>
<sequence>MTLIPPINTDGSRRTDALRSSRVSEVDLLPPRYRPGHKTVLEKKQAQRRSGWDDRFYLGKIPEYDPLRDANCGAYRAMLRRKRERASTGRRTFKASARGVSAITRGSHRAPTVIKQNTSPILPDNLKKREQLVSQLAHHIRECWRAFRIPENHRKHYAQSFFHPGTHPSFLLAEADRLARDASSVQNVMRAVMGRESVIHKLDEIDKVICEQPNAVNSAALRSEILSNLLSLREASMETVEAIVNWRQSLVSHDSCLNDAPSERPIWQHDETGTNYLIKIKTDTLWLGDASFHRLFAFSSRSDPFLVSPSVASPNPVVPEPASARQRAAPRRAPRAIHVPLHKDQIDKIRKCEMILLDESVLNHAIEQAAACRPLKTDSLPEADLQESPAEAHEHVPKFSDTSGSGEHGEQHIEGAHTGEGKTLNEDKAPTGLDIFFKPARCTSDVMRAEFANYISTEADPMSVASTRGTWDLIDRAIYGSTATSKGGAEQARFVQEEALFFLFYQASWWWIHKQDGSRIGLIVYNLKFHLLPQIHVHHISVIELSMIPTVLTNLRRHIFERYPEVGTIRATIWYTERDEVEQRYSINRDIETAFKETHFRWYQLTQETDGRRGQVMNSRRNVDELGDPPGLPDGDPVPADGVLQFQSCIFALTTASEVSPSTSAMCEGDGNPITLAYGLIKAGLNPEELITHTNTLTSSRIELLRRLMTEIESDALAGLPESHMASRFLPPNIDTLLQWASERQVLRSSTLFHTEVLSCWYDFTAGKWRDALKDKIAQVANDESTAAREILAVRASLTVHVPYLAFDDAFLVTESSHSYLLPLQFTANTGDSTIFFVPTSDEEIVLAILPCSDGLPEGSIFDITIKLLEKATADESSAYTHVILPQFQEEHINSTHGLQGVRIRAGVEECPTSEENKISGVVEFARLSLTSDVVTDRSSGFLQQSIKESRVGRISSEKPFIVALCHAALDDLNIPLHASLVCPVV</sequence>